<feature type="compositionally biased region" description="Low complexity" evidence="1">
    <location>
        <begin position="35"/>
        <end position="53"/>
    </location>
</feature>
<organism evidence="2 3">
    <name type="scientific">Epicoccum nigrum</name>
    <name type="common">Soil fungus</name>
    <name type="synonym">Epicoccum purpurascens</name>
    <dbReference type="NCBI Taxonomy" id="105696"/>
    <lineage>
        <taxon>Eukaryota</taxon>
        <taxon>Fungi</taxon>
        <taxon>Dikarya</taxon>
        <taxon>Ascomycota</taxon>
        <taxon>Pezizomycotina</taxon>
        <taxon>Dothideomycetes</taxon>
        <taxon>Pleosporomycetidae</taxon>
        <taxon>Pleosporales</taxon>
        <taxon>Pleosporineae</taxon>
        <taxon>Didymellaceae</taxon>
        <taxon>Epicoccum</taxon>
    </lineage>
</organism>
<proteinExistence type="predicted"/>
<keyword evidence="3" id="KW-1185">Reference proteome</keyword>
<dbReference type="EMBL" id="KZ107846">
    <property type="protein sequence ID" value="OSS48537.1"/>
    <property type="molecule type" value="Genomic_DNA"/>
</dbReference>
<evidence type="ECO:0000313" key="3">
    <source>
        <dbReference type="Proteomes" id="UP000193240"/>
    </source>
</evidence>
<name>A0A1Y2LZC0_EPING</name>
<dbReference type="STRING" id="105696.A0A1Y2LZC0"/>
<gene>
    <name evidence="2" type="ORF">B5807_07832</name>
</gene>
<dbReference type="AlphaFoldDB" id="A0A1Y2LZC0"/>
<accession>A0A1Y2LZC0</accession>
<protein>
    <recommendedName>
        <fullName evidence="4">Carboxymuconolactone decarboxylase-like domain-containing protein</fullName>
    </recommendedName>
</protein>
<evidence type="ECO:0008006" key="4">
    <source>
        <dbReference type="Google" id="ProtNLM"/>
    </source>
</evidence>
<sequence length="305" mass="33236">MIKLLRRLQLCKSNPSRATSPTDTKTDNPKDHTTDSATTILATTLTKHTTPINPLAPPSPPESPPTPTNPSPPRFPSHPHPTAHHTLSLLSSEHTAQRLFGPAFTLRSPATGALLGPFALLAYTDACIPAYCRYIHGLLATPLFTPCERHLIILAAAGVTRVQFVVQRYRQDAGTAGLSDETVERVLSGEAAAQVPRLTARERNVYALARELAGSWGRVRDETWRSVVVQDKPRRRAQEGWLEPEPEPEPEKCEDKDEEEEESPGGGSERLTREEVATLAQVLASALFVSVLVNCAEGGEAVQQP</sequence>
<feature type="region of interest" description="Disordered" evidence="1">
    <location>
        <begin position="235"/>
        <end position="273"/>
    </location>
</feature>
<reference evidence="2 3" key="1">
    <citation type="journal article" date="2017" name="Genome Announc.">
        <title>Genome sequence of the saprophytic ascomycete Epicoccum nigrum ICMP 19927 strain isolated from New Zealand.</title>
        <authorList>
            <person name="Fokin M."/>
            <person name="Fleetwood D."/>
            <person name="Weir B.S."/>
            <person name="Villas-Boas S.G."/>
        </authorList>
    </citation>
    <scope>NUCLEOTIDE SEQUENCE [LARGE SCALE GENOMIC DNA]</scope>
    <source>
        <strain evidence="2 3">ICMP 19927</strain>
    </source>
</reference>
<dbReference type="Gene3D" id="1.20.1290.10">
    <property type="entry name" value="AhpD-like"/>
    <property type="match status" value="1"/>
</dbReference>
<feature type="region of interest" description="Disordered" evidence="1">
    <location>
        <begin position="9"/>
        <end position="85"/>
    </location>
</feature>
<feature type="compositionally biased region" description="Pro residues" evidence="1">
    <location>
        <begin position="54"/>
        <end position="79"/>
    </location>
</feature>
<evidence type="ECO:0000313" key="2">
    <source>
        <dbReference type="EMBL" id="OSS48537.1"/>
    </source>
</evidence>
<feature type="compositionally biased region" description="Basic and acidic residues" evidence="1">
    <location>
        <begin position="24"/>
        <end position="34"/>
    </location>
</feature>
<feature type="compositionally biased region" description="Polar residues" evidence="1">
    <location>
        <begin position="11"/>
        <end position="23"/>
    </location>
</feature>
<dbReference type="InterPro" id="IPR029032">
    <property type="entry name" value="AhpD-like"/>
</dbReference>
<dbReference type="Proteomes" id="UP000193240">
    <property type="component" value="Unassembled WGS sequence"/>
</dbReference>
<dbReference type="InParanoid" id="A0A1Y2LZC0"/>
<dbReference type="SUPFAM" id="SSF69118">
    <property type="entry name" value="AhpD-like"/>
    <property type="match status" value="1"/>
</dbReference>
<evidence type="ECO:0000256" key="1">
    <source>
        <dbReference type="SAM" id="MobiDB-lite"/>
    </source>
</evidence>